<evidence type="ECO:0000313" key="1">
    <source>
        <dbReference type="EMBL" id="GAA5527336.1"/>
    </source>
</evidence>
<sequence length="29" mass="3356">MIEDTSLESKQQWVKRRINGLAPNQVKGE</sequence>
<keyword evidence="2" id="KW-1185">Reference proteome</keyword>
<dbReference type="Proteomes" id="UP001428290">
    <property type="component" value="Unassembled WGS sequence"/>
</dbReference>
<reference evidence="1 2" key="1">
    <citation type="submission" date="2024-02" db="EMBL/GenBank/DDBJ databases">
        <title>Herpetosiphon gulosus NBRC 112829.</title>
        <authorList>
            <person name="Ichikawa N."/>
            <person name="Katano-Makiyama Y."/>
            <person name="Hidaka K."/>
        </authorList>
    </citation>
    <scope>NUCLEOTIDE SEQUENCE [LARGE SCALE GENOMIC DNA]</scope>
    <source>
        <strain evidence="1 2">NBRC 112829</strain>
    </source>
</reference>
<comment type="caution">
    <text evidence="1">The sequence shown here is derived from an EMBL/GenBank/DDBJ whole genome shotgun (WGS) entry which is preliminary data.</text>
</comment>
<organism evidence="1 2">
    <name type="scientific">Herpetosiphon gulosus</name>
    <dbReference type="NCBI Taxonomy" id="1973496"/>
    <lineage>
        <taxon>Bacteria</taxon>
        <taxon>Bacillati</taxon>
        <taxon>Chloroflexota</taxon>
        <taxon>Chloroflexia</taxon>
        <taxon>Herpetosiphonales</taxon>
        <taxon>Herpetosiphonaceae</taxon>
        <taxon>Herpetosiphon</taxon>
    </lineage>
</organism>
<accession>A0ABP9WZ54</accession>
<gene>
    <name evidence="1" type="ORF">Hgul01_01120</name>
</gene>
<name>A0ABP9WZ54_9CHLR</name>
<protein>
    <submittedName>
        <fullName evidence="1">Uncharacterized protein</fullName>
    </submittedName>
</protein>
<evidence type="ECO:0000313" key="2">
    <source>
        <dbReference type="Proteomes" id="UP001428290"/>
    </source>
</evidence>
<dbReference type="EMBL" id="BAABRU010000003">
    <property type="protein sequence ID" value="GAA5527336.1"/>
    <property type="molecule type" value="Genomic_DNA"/>
</dbReference>
<proteinExistence type="predicted"/>